<dbReference type="Gene3D" id="3.40.640.10">
    <property type="entry name" value="Type I PLP-dependent aspartate aminotransferase-like (Major domain)"/>
    <property type="match status" value="1"/>
</dbReference>
<dbReference type="Pfam" id="PF00266">
    <property type="entry name" value="Aminotran_5"/>
    <property type="match status" value="1"/>
</dbReference>
<dbReference type="OrthoDB" id="9808002at2"/>
<dbReference type="InterPro" id="IPR015424">
    <property type="entry name" value="PyrdxlP-dep_Trfase"/>
</dbReference>
<dbReference type="GO" id="GO:0003824">
    <property type="term" value="F:catalytic activity"/>
    <property type="evidence" value="ECO:0007669"/>
    <property type="project" value="UniProtKB-ARBA"/>
</dbReference>
<dbReference type="PANTHER" id="PTHR11601">
    <property type="entry name" value="CYSTEINE DESULFURYLASE FAMILY MEMBER"/>
    <property type="match status" value="1"/>
</dbReference>
<reference evidence="4 5" key="1">
    <citation type="submission" date="2018-07" db="EMBL/GenBank/DDBJ databases">
        <title>Genomic Encyclopedia of Type Strains, Phase IV (KMG-IV): sequencing the most valuable type-strain genomes for metagenomic binning, comparative biology and taxonomic classification.</title>
        <authorList>
            <person name="Goeker M."/>
        </authorList>
    </citation>
    <scope>NUCLEOTIDE SEQUENCE [LARGE SCALE GENOMIC DNA]</scope>
    <source>
        <strain evidence="4 5">DSM 25281</strain>
    </source>
</reference>
<dbReference type="SUPFAM" id="SSF53383">
    <property type="entry name" value="PLP-dependent transferases"/>
    <property type="match status" value="1"/>
</dbReference>
<dbReference type="RefSeq" id="WP_114745015.1">
    <property type="nucleotide sequence ID" value="NZ_QQAY01000003.1"/>
</dbReference>
<dbReference type="InterPro" id="IPR016454">
    <property type="entry name" value="Cysteine_dSase"/>
</dbReference>
<dbReference type="Gene3D" id="3.90.1150.10">
    <property type="entry name" value="Aspartate Aminotransferase, domain 1"/>
    <property type="match status" value="1"/>
</dbReference>
<protein>
    <submittedName>
        <fullName evidence="4">Cysteine desulfurase</fullName>
    </submittedName>
</protein>
<evidence type="ECO:0000313" key="5">
    <source>
        <dbReference type="Proteomes" id="UP000255326"/>
    </source>
</evidence>
<evidence type="ECO:0000256" key="1">
    <source>
        <dbReference type="ARBA" id="ARBA00001933"/>
    </source>
</evidence>
<accession>A0A370GQ90</accession>
<comment type="cofactor">
    <cofactor evidence="1">
        <name>pyridoxal 5'-phosphate</name>
        <dbReference type="ChEBI" id="CHEBI:597326"/>
    </cofactor>
</comment>
<dbReference type="PIRSF" id="PIRSF005572">
    <property type="entry name" value="NifS"/>
    <property type="match status" value="1"/>
</dbReference>
<dbReference type="InterPro" id="IPR015421">
    <property type="entry name" value="PyrdxlP-dep_Trfase_major"/>
</dbReference>
<proteinExistence type="predicted"/>
<dbReference type="AlphaFoldDB" id="A0A370GQ90"/>
<gene>
    <name evidence="4" type="ORF">DFR59_103198</name>
</gene>
<keyword evidence="5" id="KW-1185">Reference proteome</keyword>
<dbReference type="Gene3D" id="1.10.260.50">
    <property type="match status" value="1"/>
</dbReference>
<keyword evidence="2" id="KW-0663">Pyridoxal phosphate</keyword>
<sequence>MKYFDYAASTPMDPDVLEAYMQAASQVYGNTESLHDIGGKAQYILNECRKKLAGITGVKEEGLYFSSGGTESNLLSLLALAQGASSGKRHIISTHGEHASVHSAMEYLKEHGFEVEYLSFTTEGTIDLQKLSLAIRDDTLLVSIQHVNSEIGSIQPIKEISELIKGKDILLHCDCVQSFGKVDLKSITPYMDSFTVSSHKIHGPKGVGAFYINPLHQAKPVFPGLSHERGMRGGTVNIPGIFAFMTASEKAAAKLDDWQAAWDKRDYFLELLRNEKPHIFGSMDKDRQLPYIIGMAFDGIEGQLVMLEANTMGFSISTGSACHTGQQEPANAMKAMGVDVERAKSFFRISFSKTTTHEQLFDLAKALKTIYAEYKTVRA</sequence>
<dbReference type="EMBL" id="QQAY01000003">
    <property type="protein sequence ID" value="RDI44133.1"/>
    <property type="molecule type" value="Genomic_DNA"/>
</dbReference>
<dbReference type="NCBIfam" id="NF002806">
    <property type="entry name" value="PRK02948.1"/>
    <property type="match status" value="1"/>
</dbReference>
<name>A0A370GQ90_9BACI</name>
<organism evidence="4 5">
    <name type="scientific">Falsibacillus pallidus</name>
    <dbReference type="NCBI Taxonomy" id="493781"/>
    <lineage>
        <taxon>Bacteria</taxon>
        <taxon>Bacillati</taxon>
        <taxon>Bacillota</taxon>
        <taxon>Bacilli</taxon>
        <taxon>Bacillales</taxon>
        <taxon>Bacillaceae</taxon>
        <taxon>Falsibacillus</taxon>
    </lineage>
</organism>
<evidence type="ECO:0000259" key="3">
    <source>
        <dbReference type="Pfam" id="PF00266"/>
    </source>
</evidence>
<evidence type="ECO:0000313" key="4">
    <source>
        <dbReference type="EMBL" id="RDI44133.1"/>
    </source>
</evidence>
<dbReference type="Proteomes" id="UP000255326">
    <property type="component" value="Unassembled WGS sequence"/>
</dbReference>
<feature type="domain" description="Aminotransferase class V" evidence="3">
    <location>
        <begin position="3"/>
        <end position="360"/>
    </location>
</feature>
<dbReference type="PANTHER" id="PTHR11601:SF36">
    <property type="entry name" value="CYSTEINE DESULFURASE NIFS-RELATED"/>
    <property type="match status" value="1"/>
</dbReference>
<comment type="caution">
    <text evidence="4">The sequence shown here is derived from an EMBL/GenBank/DDBJ whole genome shotgun (WGS) entry which is preliminary data.</text>
</comment>
<evidence type="ECO:0000256" key="2">
    <source>
        <dbReference type="ARBA" id="ARBA00022898"/>
    </source>
</evidence>
<dbReference type="InterPro" id="IPR000192">
    <property type="entry name" value="Aminotrans_V_dom"/>
</dbReference>
<dbReference type="InterPro" id="IPR015422">
    <property type="entry name" value="PyrdxlP-dep_Trfase_small"/>
</dbReference>